<gene>
    <name evidence="2" type="ORF">SAMN05421771_3927</name>
</gene>
<evidence type="ECO:0000313" key="3">
    <source>
        <dbReference type="Proteomes" id="UP000199024"/>
    </source>
</evidence>
<organism evidence="2 3">
    <name type="scientific">Granulicella pectinivorans</name>
    <dbReference type="NCBI Taxonomy" id="474950"/>
    <lineage>
        <taxon>Bacteria</taxon>
        <taxon>Pseudomonadati</taxon>
        <taxon>Acidobacteriota</taxon>
        <taxon>Terriglobia</taxon>
        <taxon>Terriglobales</taxon>
        <taxon>Acidobacteriaceae</taxon>
        <taxon>Granulicella</taxon>
    </lineage>
</organism>
<keyword evidence="1" id="KW-0732">Signal</keyword>
<dbReference type="InterPro" id="IPR009486">
    <property type="entry name" value="Pur_nuclsid_perm"/>
</dbReference>
<evidence type="ECO:0000256" key="1">
    <source>
        <dbReference type="SAM" id="SignalP"/>
    </source>
</evidence>
<evidence type="ECO:0000313" key="2">
    <source>
        <dbReference type="EMBL" id="SFS20884.1"/>
    </source>
</evidence>
<proteinExistence type="predicted"/>
<sequence length="349" mass="38398">MIKHVTALLLAFAAASAFAQKPIEIKVVVVSMFEVGNDTGDMPGEYQYWVERQHLDKVYAFPQGYHDLRLNPQTGVLGLLTGMGTAKATASVMALGLDPRFDLSHAYWLVAGIAGIDPHVGSLGSAVWADYLVDGDLGHEIDAREIPPNWPTGHVPLRKSTPYEEPRTDDNGAAFPLNSTLTNWAFNLTKDTKLPDTAEIAERRKAYLPEDADAPAHRPPFVLRGDVLSGQNFWHGKLMSQWAHDWVAYQTDGKGHYAACGMEDTGTMQSLTWLARAGKVDLNRVMVLRTASNYDQQRAGITAAESLAETKITKYGAFMPSLDSAYRVGHVVVDALVVNWAQTREHIPQ</sequence>
<feature type="signal peptide" evidence="1">
    <location>
        <begin position="1"/>
        <end position="19"/>
    </location>
</feature>
<feature type="chain" id="PRO_5011482354" evidence="1">
    <location>
        <begin position="20"/>
        <end position="349"/>
    </location>
</feature>
<accession>A0A1I6MYY2</accession>
<dbReference type="Pfam" id="PF06516">
    <property type="entry name" value="NUP"/>
    <property type="match status" value="1"/>
</dbReference>
<dbReference type="InterPro" id="IPR035994">
    <property type="entry name" value="Nucleoside_phosphorylase_sf"/>
</dbReference>
<dbReference type="GO" id="GO:0009116">
    <property type="term" value="P:nucleoside metabolic process"/>
    <property type="evidence" value="ECO:0007669"/>
    <property type="project" value="InterPro"/>
</dbReference>
<dbReference type="EMBL" id="FOZL01000002">
    <property type="protein sequence ID" value="SFS20884.1"/>
    <property type="molecule type" value="Genomic_DNA"/>
</dbReference>
<dbReference type="STRING" id="474950.SAMN05421771_3927"/>
<protein>
    <submittedName>
        <fullName evidence="2">Purine nucleoside permease</fullName>
    </submittedName>
</protein>
<dbReference type="OrthoDB" id="109937at2"/>
<dbReference type="PANTHER" id="PTHR38643">
    <property type="entry name" value="PURINE NUCLEOSIDE PERMEASE C285.05-RELATED"/>
    <property type="match status" value="1"/>
</dbReference>
<dbReference type="GO" id="GO:0055085">
    <property type="term" value="P:transmembrane transport"/>
    <property type="evidence" value="ECO:0007669"/>
    <property type="project" value="InterPro"/>
</dbReference>
<name>A0A1I6MYY2_9BACT</name>
<dbReference type="Gene3D" id="3.40.50.1580">
    <property type="entry name" value="Nucleoside phosphorylase domain"/>
    <property type="match status" value="1"/>
</dbReference>
<dbReference type="AlphaFoldDB" id="A0A1I6MYY2"/>
<keyword evidence="3" id="KW-1185">Reference proteome</keyword>
<reference evidence="2 3" key="1">
    <citation type="submission" date="2016-10" db="EMBL/GenBank/DDBJ databases">
        <authorList>
            <person name="de Groot N.N."/>
        </authorList>
    </citation>
    <scope>NUCLEOTIDE SEQUENCE [LARGE SCALE GENOMIC DNA]</scope>
    <source>
        <strain evidence="2 3">DSM 21001</strain>
    </source>
</reference>
<dbReference type="PANTHER" id="PTHR38643:SF1">
    <property type="entry name" value="PURINE NUCLEOSIDE PERMEASE C285.05-RELATED"/>
    <property type="match status" value="1"/>
</dbReference>
<dbReference type="GO" id="GO:0003824">
    <property type="term" value="F:catalytic activity"/>
    <property type="evidence" value="ECO:0007669"/>
    <property type="project" value="InterPro"/>
</dbReference>
<dbReference type="PIRSF" id="PIRSF013171">
    <property type="entry name" value="Pur_nuclsid_perm"/>
    <property type="match status" value="1"/>
</dbReference>
<dbReference type="RefSeq" id="WP_089842920.1">
    <property type="nucleotide sequence ID" value="NZ_FOZL01000002.1"/>
</dbReference>
<dbReference type="Proteomes" id="UP000199024">
    <property type="component" value="Unassembled WGS sequence"/>
</dbReference>